<protein>
    <recommendedName>
        <fullName evidence="12">Mannosyltransferase</fullName>
        <ecNumber evidence="12">2.4.1.-</ecNumber>
    </recommendedName>
</protein>
<feature type="transmembrane region" description="Helical" evidence="12">
    <location>
        <begin position="190"/>
        <end position="214"/>
    </location>
</feature>
<keyword evidence="14" id="KW-1185">Reference proteome</keyword>
<evidence type="ECO:0000313" key="14">
    <source>
        <dbReference type="Proteomes" id="UP000230069"/>
    </source>
</evidence>
<name>A0A2G5CI50_AQUCA</name>
<feature type="transmembrane region" description="Helical" evidence="12">
    <location>
        <begin position="82"/>
        <end position="102"/>
    </location>
</feature>
<accession>A0A2G5CI50</accession>
<keyword evidence="5" id="KW-0808">Transferase</keyword>
<keyword evidence="8 12" id="KW-1133">Transmembrane helix</keyword>
<dbReference type="GO" id="GO:0006487">
    <property type="term" value="P:protein N-linked glycosylation"/>
    <property type="evidence" value="ECO:0007669"/>
    <property type="project" value="TreeGrafter"/>
</dbReference>
<evidence type="ECO:0000256" key="11">
    <source>
        <dbReference type="ARBA" id="ARBA00048899"/>
    </source>
</evidence>
<evidence type="ECO:0000256" key="6">
    <source>
        <dbReference type="ARBA" id="ARBA00022692"/>
    </source>
</evidence>
<keyword evidence="7 12" id="KW-0256">Endoplasmic reticulum</keyword>
<feature type="transmembrane region" description="Helical" evidence="12">
    <location>
        <begin position="140"/>
        <end position="157"/>
    </location>
</feature>
<sequence>MATRKEEEEEEESLKRNSSKFLDTYGWDILLGSIASFYVLMVPYTKVEESFNVQAIHDILYHRNHLEKYDHLEFPGVVPRTFIGALLISILASPLALVMNLLNLQKLYTLVAVRLVLGCIILSTLRFFRIQVRRNFGPQVEGFFAIFTALQFHLMFYSARPLPNILALGLVNLAYGFWLKEHYYKTLKCLIFAMVVFRCDMLLLIGPIGLELLLRKSISPWKALKSCIGFCVVCIGLTVLVDTIFWRKVLWPEFEVFWFNSVLNRSSEWGTHAFHWYFTSALPRSMLAAYPLFLLGVILDRRIMLYVLPVFLFVLLYSKLPHKELRFIIGAVPMFNLSAAVAASRLYVHITIYNNRKKVGWKWLYFIMLGSLLISLGCSFIMFMASYENYPSGYALKALHQIAHEMVKTEDQLVHIDTYSAMNGISRFCEKTVPWRYSKEEGILIEEFRHRNFTYLVNEHSKIEGFKCLYAANGFSRVRLQIGFPPILLLKEPKVYIHGSMSRSQDLLHSNWPGCS</sequence>
<feature type="transmembrane region" description="Helical" evidence="12">
    <location>
        <begin position="162"/>
        <end position="178"/>
    </location>
</feature>
<comment type="subcellular location">
    <subcellularLocation>
        <location evidence="1 12">Endoplasmic reticulum membrane</location>
        <topology evidence="1 12">Multi-pass membrane protein</topology>
    </subcellularLocation>
</comment>
<feature type="transmembrane region" description="Helical" evidence="12">
    <location>
        <begin position="326"/>
        <end position="343"/>
    </location>
</feature>
<dbReference type="EC" id="2.4.1.-" evidence="12"/>
<dbReference type="STRING" id="218851.A0A2G5CI50"/>
<evidence type="ECO:0000256" key="12">
    <source>
        <dbReference type="RuleBase" id="RU363075"/>
    </source>
</evidence>
<comment type="function">
    <text evidence="10">Mannosyltransferase that operates in the biosynthetic pathway of dolichol-linked oligosaccharides, the glycan precursors employed in protein asparagine (N)-glycosylation. The assembly of dolichol-linked oligosaccharides begins on the cytosolic side of the endoplasmic reticulum membrane and finishes in its lumen. The sequential addition of sugars to dolichol pyrophosphate produces dolichol-linked oligosaccharides containing fourteen sugars, including two GlcNAcs, nine mannoses and three glucoses. Once assembled, the oligosaccharide is transferred from the lipid to nascent proteins by oligosaccharyltransferases. In the lumen of the endoplasmic reticulum, adds the eighth mannose residue in an alpha-1,6 linkage onto Man(7)GlcNAc(2)-PP-dolichol to produce Man(8)GlcNAc(2)-PP-dolichol.</text>
</comment>
<comment type="catalytic activity">
    <reaction evidence="11">
        <text>an alpha-D-Man-(1-&gt;2)-alpha-D-Man-(1-&gt;2)-alpha-D-Man-(1-&gt;3)-[alpha-D-Man-(1-&gt;2)-alpha-D-Man-(1-&gt;3)-alpha-D-Man-(1-&gt;6)]-beta-D-Man-(1-&gt;4)-beta-D-GlcNAc-(1-&gt;4)-alpha-D-GlcNAc-diphospho-di-trans,poly-cis-dolichol + a di-trans,poly-cis-dolichyl beta-D-mannosyl phosphate = an alpha-D-Man-(1-&gt;2)-alpha-D-Man-(1-&gt;2)-alpha-D-Man-(1-&gt;3)-[alpha-D-Man-(1-&gt;2)-alpha-D-Man-(1-&gt;3)-[alpha-D-Man-(1-&gt;6)]-alpha-D-Man-(1-&gt;6)]-beta-D-Man-(1-&gt;4)-beta-D-GlcNAc-(1-&gt;4)-alpha-D-GlcNAc-diphospho-di-trans,poly-cis-dolichol + a di-trans,poly-cis-dolichyl phosphate + H(+)</text>
        <dbReference type="Rhea" id="RHEA:29535"/>
        <dbReference type="Rhea" id="RHEA-COMP:19498"/>
        <dbReference type="Rhea" id="RHEA-COMP:19501"/>
        <dbReference type="Rhea" id="RHEA-COMP:19518"/>
        <dbReference type="Rhea" id="RHEA-COMP:19519"/>
        <dbReference type="ChEBI" id="CHEBI:15378"/>
        <dbReference type="ChEBI" id="CHEBI:57683"/>
        <dbReference type="ChEBI" id="CHEBI:58211"/>
        <dbReference type="ChEBI" id="CHEBI:132517"/>
        <dbReference type="ChEBI" id="CHEBI:132519"/>
        <dbReference type="EC" id="2.4.1.260"/>
    </reaction>
    <physiologicalReaction direction="left-to-right" evidence="11">
        <dbReference type="Rhea" id="RHEA:29536"/>
    </physiologicalReaction>
</comment>
<keyword evidence="6 12" id="KW-0812">Transmembrane</keyword>
<evidence type="ECO:0000256" key="4">
    <source>
        <dbReference type="ARBA" id="ARBA00022676"/>
    </source>
</evidence>
<feature type="transmembrane region" description="Helical" evidence="12">
    <location>
        <begin position="274"/>
        <end position="296"/>
    </location>
</feature>
<feature type="transmembrane region" description="Helical" evidence="12">
    <location>
        <begin position="363"/>
        <end position="387"/>
    </location>
</feature>
<dbReference type="OrthoDB" id="19039at2759"/>
<dbReference type="FunCoup" id="A0A2G5CI50">
    <property type="interactions" value="3363"/>
</dbReference>
<evidence type="ECO:0000313" key="13">
    <source>
        <dbReference type="EMBL" id="PIA30972.1"/>
    </source>
</evidence>
<evidence type="ECO:0000256" key="5">
    <source>
        <dbReference type="ARBA" id="ARBA00022679"/>
    </source>
</evidence>
<dbReference type="Proteomes" id="UP000230069">
    <property type="component" value="Unassembled WGS sequence"/>
</dbReference>
<dbReference type="PANTHER" id="PTHR22760">
    <property type="entry name" value="GLYCOSYLTRANSFERASE"/>
    <property type="match status" value="1"/>
</dbReference>
<dbReference type="InParanoid" id="A0A2G5CI50"/>
<comment type="similarity">
    <text evidence="3 12">Belongs to the glycosyltransferase 22 family.</text>
</comment>
<evidence type="ECO:0000256" key="10">
    <source>
        <dbReference type="ARBA" id="ARBA00044721"/>
    </source>
</evidence>
<feature type="transmembrane region" description="Helical" evidence="12">
    <location>
        <begin position="303"/>
        <end position="320"/>
    </location>
</feature>
<comment type="pathway">
    <text evidence="2">Protein modification; protein glycosylation.</text>
</comment>
<dbReference type="GO" id="GO:0005789">
    <property type="term" value="C:endoplasmic reticulum membrane"/>
    <property type="evidence" value="ECO:0007669"/>
    <property type="project" value="UniProtKB-SubCell"/>
</dbReference>
<feature type="transmembrane region" description="Helical" evidence="12">
    <location>
        <begin position="21"/>
        <end position="41"/>
    </location>
</feature>
<dbReference type="AlphaFoldDB" id="A0A2G5CI50"/>
<reference evidence="13 14" key="1">
    <citation type="submission" date="2017-09" db="EMBL/GenBank/DDBJ databases">
        <title>WGS assembly of Aquilegia coerulea Goldsmith.</title>
        <authorList>
            <person name="Hodges S."/>
            <person name="Kramer E."/>
            <person name="Nordborg M."/>
            <person name="Tomkins J."/>
            <person name="Borevitz J."/>
            <person name="Derieg N."/>
            <person name="Yan J."/>
            <person name="Mihaltcheva S."/>
            <person name="Hayes R.D."/>
            <person name="Rokhsar D."/>
        </authorList>
    </citation>
    <scope>NUCLEOTIDE SEQUENCE [LARGE SCALE GENOMIC DNA]</scope>
    <source>
        <strain evidence="14">cv. Goldsmith</strain>
    </source>
</reference>
<evidence type="ECO:0000256" key="1">
    <source>
        <dbReference type="ARBA" id="ARBA00004477"/>
    </source>
</evidence>
<feature type="transmembrane region" description="Helical" evidence="12">
    <location>
        <begin position="107"/>
        <end position="128"/>
    </location>
</feature>
<keyword evidence="9 12" id="KW-0472">Membrane</keyword>
<evidence type="ECO:0000256" key="7">
    <source>
        <dbReference type="ARBA" id="ARBA00022824"/>
    </source>
</evidence>
<dbReference type="EMBL" id="KZ305070">
    <property type="protein sequence ID" value="PIA30972.1"/>
    <property type="molecule type" value="Genomic_DNA"/>
</dbReference>
<evidence type="ECO:0000256" key="3">
    <source>
        <dbReference type="ARBA" id="ARBA00007063"/>
    </source>
</evidence>
<dbReference type="GO" id="GO:0052917">
    <property type="term" value="F:dol-P-Man:Man(7)GlcNAc(2)-PP-Dol alpha-1,6-mannosyltransferase activity"/>
    <property type="evidence" value="ECO:0007669"/>
    <property type="project" value="UniProtKB-EC"/>
</dbReference>
<organism evidence="13 14">
    <name type="scientific">Aquilegia coerulea</name>
    <name type="common">Rocky mountain columbine</name>
    <dbReference type="NCBI Taxonomy" id="218851"/>
    <lineage>
        <taxon>Eukaryota</taxon>
        <taxon>Viridiplantae</taxon>
        <taxon>Streptophyta</taxon>
        <taxon>Embryophyta</taxon>
        <taxon>Tracheophyta</taxon>
        <taxon>Spermatophyta</taxon>
        <taxon>Magnoliopsida</taxon>
        <taxon>Ranunculales</taxon>
        <taxon>Ranunculaceae</taxon>
        <taxon>Thalictroideae</taxon>
        <taxon>Aquilegia</taxon>
    </lineage>
</organism>
<dbReference type="PANTHER" id="PTHR22760:SF1">
    <property type="entry name" value="DOL-P-MAN:MAN(7)GLCNAC(2)-PP-DOL ALPHA-1,6-MANNOSYLTRANSFERASE"/>
    <property type="match status" value="1"/>
</dbReference>
<feature type="transmembrane region" description="Helical" evidence="12">
    <location>
        <begin position="226"/>
        <end position="246"/>
    </location>
</feature>
<gene>
    <name evidence="13" type="ORF">AQUCO_05300061v1</name>
</gene>
<dbReference type="InterPro" id="IPR005599">
    <property type="entry name" value="GPI_mannosylTrfase"/>
</dbReference>
<proteinExistence type="inferred from homology"/>
<dbReference type="Pfam" id="PF03901">
    <property type="entry name" value="Glyco_transf_22"/>
    <property type="match status" value="1"/>
</dbReference>
<evidence type="ECO:0000256" key="8">
    <source>
        <dbReference type="ARBA" id="ARBA00022989"/>
    </source>
</evidence>
<keyword evidence="4 12" id="KW-0328">Glycosyltransferase</keyword>
<evidence type="ECO:0000256" key="9">
    <source>
        <dbReference type="ARBA" id="ARBA00023136"/>
    </source>
</evidence>
<evidence type="ECO:0000256" key="2">
    <source>
        <dbReference type="ARBA" id="ARBA00004922"/>
    </source>
</evidence>